<reference evidence="1" key="1">
    <citation type="submission" date="2022-12" db="EMBL/GenBank/DDBJ databases">
        <authorList>
            <person name="Alioto T."/>
            <person name="Alioto T."/>
            <person name="Gomez Garrido J."/>
        </authorList>
    </citation>
    <scope>NUCLEOTIDE SEQUENCE</scope>
</reference>
<sequence>MHFVGANSDGIGQATQMHRLCSHITNYNYSTSFIVLATWEQLVYNDSSINTRIRVRHHHLKKNHEDFIPLCPLLLCSQLE</sequence>
<keyword evidence="2" id="KW-1185">Reference proteome</keyword>
<proteinExistence type="predicted"/>
<organism evidence="1 2">
    <name type="scientific">Podarcis lilfordi</name>
    <name type="common">Lilford's wall lizard</name>
    <dbReference type="NCBI Taxonomy" id="74358"/>
    <lineage>
        <taxon>Eukaryota</taxon>
        <taxon>Metazoa</taxon>
        <taxon>Chordata</taxon>
        <taxon>Craniata</taxon>
        <taxon>Vertebrata</taxon>
        <taxon>Euteleostomi</taxon>
        <taxon>Lepidosauria</taxon>
        <taxon>Squamata</taxon>
        <taxon>Bifurcata</taxon>
        <taxon>Unidentata</taxon>
        <taxon>Episquamata</taxon>
        <taxon>Laterata</taxon>
        <taxon>Lacertibaenia</taxon>
        <taxon>Lacertidae</taxon>
        <taxon>Podarcis</taxon>
    </lineage>
</organism>
<evidence type="ECO:0000313" key="2">
    <source>
        <dbReference type="Proteomes" id="UP001178461"/>
    </source>
</evidence>
<evidence type="ECO:0000313" key="1">
    <source>
        <dbReference type="EMBL" id="CAI5774537.1"/>
    </source>
</evidence>
<name>A0AA35KBU0_9SAUR</name>
<dbReference type="EMBL" id="OX395130">
    <property type="protein sequence ID" value="CAI5774537.1"/>
    <property type="molecule type" value="Genomic_DNA"/>
</dbReference>
<accession>A0AA35KBU0</accession>
<gene>
    <name evidence="1" type="ORF">PODLI_1B037929</name>
</gene>
<protein>
    <submittedName>
        <fullName evidence="1">Uncharacterized protein</fullName>
    </submittedName>
</protein>
<dbReference type="AlphaFoldDB" id="A0AA35KBU0"/>
<dbReference type="Proteomes" id="UP001178461">
    <property type="component" value="Chromosome 5"/>
</dbReference>